<dbReference type="GO" id="GO:0042026">
    <property type="term" value="P:protein refolding"/>
    <property type="evidence" value="ECO:0007669"/>
    <property type="project" value="TreeGrafter"/>
</dbReference>
<feature type="domain" description="SHSP" evidence="4">
    <location>
        <begin position="15"/>
        <end position="110"/>
    </location>
</feature>
<proteinExistence type="inferred from homology"/>
<accession>A0A0K0DXW1</accession>
<dbReference type="InterPro" id="IPR001436">
    <property type="entry name" value="Alpha-crystallin/sHSP_animal"/>
</dbReference>
<name>A0A0K0DXW1_STRER</name>
<dbReference type="CDD" id="cd06526">
    <property type="entry name" value="metazoan_ACD"/>
    <property type="match status" value="1"/>
</dbReference>
<dbReference type="GO" id="GO:0009408">
    <property type="term" value="P:response to heat"/>
    <property type="evidence" value="ECO:0007669"/>
    <property type="project" value="TreeGrafter"/>
</dbReference>
<dbReference type="STRING" id="6248.A0A0K0DXW1"/>
<dbReference type="WBParaSite" id="SSTP_0000207500.1">
    <property type="protein sequence ID" value="SSTP_0000207500.1"/>
    <property type="gene ID" value="SSTP_0000207500"/>
</dbReference>
<dbReference type="Proteomes" id="UP000035681">
    <property type="component" value="Unplaced"/>
</dbReference>
<dbReference type="Gene3D" id="2.60.40.790">
    <property type="match status" value="1"/>
</dbReference>
<dbReference type="AlphaFoldDB" id="A0A0K0DXW1"/>
<dbReference type="GO" id="GO:0005737">
    <property type="term" value="C:cytoplasm"/>
    <property type="evidence" value="ECO:0007669"/>
    <property type="project" value="TreeGrafter"/>
</dbReference>
<dbReference type="InterPro" id="IPR002068">
    <property type="entry name" value="A-crystallin/Hsp20_dom"/>
</dbReference>
<comment type="similarity">
    <text evidence="2 3">Belongs to the small heat shock protein (HSP20) family.</text>
</comment>
<dbReference type="SUPFAM" id="SSF49764">
    <property type="entry name" value="HSP20-like chaperones"/>
    <property type="match status" value="1"/>
</dbReference>
<evidence type="ECO:0000259" key="4">
    <source>
        <dbReference type="PROSITE" id="PS01031"/>
    </source>
</evidence>
<sequence length="110" mass="12773">MNSQLLEKKNNNIEKNLYDFGSCVDQITNDDQKFVIKVNISSFTPDEITVNIINDTIVIEGFHKEKEDEYGTIQRHFIRKYSLPNNIDKKTFVTSFQNGILNIDSKKLSK</sequence>
<evidence type="ECO:0000313" key="6">
    <source>
        <dbReference type="WBParaSite" id="SSTP_0000207500.1"/>
    </source>
</evidence>
<keyword evidence="1" id="KW-0346">Stress response</keyword>
<dbReference type="GO" id="GO:0005634">
    <property type="term" value="C:nucleus"/>
    <property type="evidence" value="ECO:0007669"/>
    <property type="project" value="TreeGrafter"/>
</dbReference>
<dbReference type="WBParaSite" id="TCONS_00006419.p1">
    <property type="protein sequence ID" value="TCONS_00006419.p1"/>
    <property type="gene ID" value="XLOC_004570"/>
</dbReference>
<organism evidence="6">
    <name type="scientific">Strongyloides stercoralis</name>
    <name type="common">Threadworm</name>
    <dbReference type="NCBI Taxonomy" id="6248"/>
    <lineage>
        <taxon>Eukaryota</taxon>
        <taxon>Metazoa</taxon>
        <taxon>Ecdysozoa</taxon>
        <taxon>Nematoda</taxon>
        <taxon>Chromadorea</taxon>
        <taxon>Rhabditida</taxon>
        <taxon>Tylenchina</taxon>
        <taxon>Panagrolaimomorpha</taxon>
        <taxon>Strongyloidoidea</taxon>
        <taxon>Strongyloididae</taxon>
        <taxon>Strongyloides</taxon>
    </lineage>
</organism>
<dbReference type="GO" id="GO:0051082">
    <property type="term" value="F:unfolded protein binding"/>
    <property type="evidence" value="ECO:0007669"/>
    <property type="project" value="TreeGrafter"/>
</dbReference>
<dbReference type="PROSITE" id="PS01031">
    <property type="entry name" value="SHSP"/>
    <property type="match status" value="1"/>
</dbReference>
<reference evidence="6" key="1">
    <citation type="submission" date="2015-08" db="UniProtKB">
        <authorList>
            <consortium name="WormBaseParasite"/>
        </authorList>
    </citation>
    <scope>IDENTIFICATION</scope>
</reference>
<dbReference type="PRINTS" id="PR00299">
    <property type="entry name" value="ACRYSTALLIN"/>
</dbReference>
<evidence type="ECO:0000256" key="2">
    <source>
        <dbReference type="PROSITE-ProRule" id="PRU00285"/>
    </source>
</evidence>
<dbReference type="PANTHER" id="PTHR45640:SF13">
    <property type="entry name" value="HEAT SHOCK PROTEIN 22-RELATED"/>
    <property type="match status" value="1"/>
</dbReference>
<dbReference type="InterPro" id="IPR008978">
    <property type="entry name" value="HSP20-like_chaperone"/>
</dbReference>
<evidence type="ECO:0000313" key="7">
    <source>
        <dbReference type="WBParaSite" id="TCONS_00006419.p1"/>
    </source>
</evidence>
<evidence type="ECO:0000313" key="5">
    <source>
        <dbReference type="Proteomes" id="UP000035681"/>
    </source>
</evidence>
<protein>
    <submittedName>
        <fullName evidence="6 7">SHSP domain-containing protein</fullName>
    </submittedName>
</protein>
<keyword evidence="5" id="KW-1185">Reference proteome</keyword>
<evidence type="ECO:0000256" key="3">
    <source>
        <dbReference type="RuleBase" id="RU003616"/>
    </source>
</evidence>
<dbReference type="Pfam" id="PF00011">
    <property type="entry name" value="HSP20"/>
    <property type="match status" value="1"/>
</dbReference>
<evidence type="ECO:0000256" key="1">
    <source>
        <dbReference type="ARBA" id="ARBA00023016"/>
    </source>
</evidence>
<dbReference type="PANTHER" id="PTHR45640">
    <property type="entry name" value="HEAT SHOCK PROTEIN HSP-12.2-RELATED"/>
    <property type="match status" value="1"/>
</dbReference>